<dbReference type="InterPro" id="IPR044068">
    <property type="entry name" value="CB"/>
</dbReference>
<keyword evidence="4 6" id="KW-0238">DNA-binding</keyword>
<geneLocation type="plasmid" evidence="10">
    <name>pct01</name>
</geneLocation>
<evidence type="ECO:0000256" key="3">
    <source>
        <dbReference type="ARBA" id="ARBA00022908"/>
    </source>
</evidence>
<dbReference type="Pfam" id="PF00589">
    <property type="entry name" value="Phage_integrase"/>
    <property type="match status" value="1"/>
</dbReference>
<sequence>MTLKGHIYKRGATYTYVVDLGKDPITNKRRQKSKGGFRTKKEAQAALAEILTEYHRGTYINESEITLKEFVKKWLELYSSTGKVKISTIRVRVHETNNILKYFKQVKLKDITGTMYQDFLLYLNTKFAENTLLGIHRTARMIFKKAVELKYIKSDPTQYSVIPKKQKTVAELESEEEIPKYFEKEELLEFLDTVKKLANPQYYTIFLTLAYTGMRIGELCALKWKDIDFKDKEIKIYKTYYNPTNNTIKYTLLPPKTRTAKRNVSIDDTLIKELKKHKTRQNKLKLTSWHDEDFVFTKIINYPGYPETPKQIELKMAQILKKSNIATLLTPHGLRHTHASLLAQAGVRLQEIMDRLGHQDDNITRNIYLHVTKDMKKEALQKFSKLMQNL</sequence>
<reference evidence="9 10" key="1">
    <citation type="submission" date="2019-07" db="EMBL/GenBank/DDBJ databases">
        <title>Complete genome of Crassaminicella thermophila SY095.</title>
        <authorList>
            <person name="Li X."/>
        </authorList>
    </citation>
    <scope>NUCLEOTIDE SEQUENCE [LARGE SCALE GENOMIC DNA]</scope>
    <source>
        <strain evidence="9 10">SY095</strain>
        <plasmid evidence="10">pct01</plasmid>
    </source>
</reference>
<dbReference type="Gene3D" id="1.10.150.130">
    <property type="match status" value="1"/>
</dbReference>
<evidence type="ECO:0000259" key="7">
    <source>
        <dbReference type="PROSITE" id="PS51898"/>
    </source>
</evidence>
<dbReference type="PROSITE" id="PS51900">
    <property type="entry name" value="CB"/>
    <property type="match status" value="1"/>
</dbReference>
<feature type="domain" description="Tyr recombinase" evidence="7">
    <location>
        <begin position="177"/>
        <end position="381"/>
    </location>
</feature>
<dbReference type="Pfam" id="PF14659">
    <property type="entry name" value="Phage_int_SAM_3"/>
    <property type="match status" value="1"/>
</dbReference>
<evidence type="ECO:0000256" key="5">
    <source>
        <dbReference type="ARBA" id="ARBA00023172"/>
    </source>
</evidence>
<dbReference type="GO" id="GO:0003677">
    <property type="term" value="F:DNA binding"/>
    <property type="evidence" value="ECO:0007669"/>
    <property type="project" value="UniProtKB-UniRule"/>
</dbReference>
<organism evidence="9 10">
    <name type="scientific">Crassaminicella thermophila</name>
    <dbReference type="NCBI Taxonomy" id="2599308"/>
    <lineage>
        <taxon>Bacteria</taxon>
        <taxon>Bacillati</taxon>
        <taxon>Bacillota</taxon>
        <taxon>Clostridia</taxon>
        <taxon>Eubacteriales</taxon>
        <taxon>Clostridiaceae</taxon>
        <taxon>Crassaminicella</taxon>
    </lineage>
</organism>
<evidence type="ECO:0000256" key="1">
    <source>
        <dbReference type="ARBA" id="ARBA00003283"/>
    </source>
</evidence>
<dbReference type="PANTHER" id="PTHR30349:SF64">
    <property type="entry name" value="PROPHAGE INTEGRASE INTD-RELATED"/>
    <property type="match status" value="1"/>
</dbReference>
<keyword evidence="5" id="KW-0233">DNA recombination</keyword>
<dbReference type="AlphaFoldDB" id="A0A5C0SH22"/>
<dbReference type="KEGG" id="crs:FQB35_15570"/>
<comment type="similarity">
    <text evidence="2">Belongs to the 'phage' integrase family.</text>
</comment>
<dbReference type="GO" id="GO:0015074">
    <property type="term" value="P:DNA integration"/>
    <property type="evidence" value="ECO:0007669"/>
    <property type="project" value="InterPro"/>
</dbReference>
<dbReference type="InterPro" id="IPR050090">
    <property type="entry name" value="Tyrosine_recombinase_XerCD"/>
</dbReference>
<comment type="function">
    <text evidence="1">Site-specific tyrosine recombinase, which acts by catalyzing the cutting and rejoining of the recombining DNA molecules.</text>
</comment>
<evidence type="ECO:0000256" key="2">
    <source>
        <dbReference type="ARBA" id="ARBA00008857"/>
    </source>
</evidence>
<dbReference type="InterPro" id="IPR004107">
    <property type="entry name" value="Integrase_SAM-like_N"/>
</dbReference>
<dbReference type="Gene3D" id="1.10.443.10">
    <property type="entry name" value="Intergrase catalytic core"/>
    <property type="match status" value="1"/>
</dbReference>
<gene>
    <name evidence="9" type="ORF">FQB35_15570</name>
</gene>
<dbReference type="Pfam" id="PF14657">
    <property type="entry name" value="Arm-DNA-bind_4"/>
    <property type="match status" value="1"/>
</dbReference>
<feature type="domain" description="Core-binding (CB)" evidence="8">
    <location>
        <begin position="65"/>
        <end position="147"/>
    </location>
</feature>
<dbReference type="CDD" id="cd01189">
    <property type="entry name" value="INT_ICEBs1_C_like"/>
    <property type="match status" value="1"/>
</dbReference>
<dbReference type="SUPFAM" id="SSF56349">
    <property type="entry name" value="DNA breaking-rejoining enzymes"/>
    <property type="match status" value="1"/>
</dbReference>
<evidence type="ECO:0000313" key="9">
    <source>
        <dbReference type="EMBL" id="QEK13743.1"/>
    </source>
</evidence>
<dbReference type="InterPro" id="IPR002104">
    <property type="entry name" value="Integrase_catalytic"/>
</dbReference>
<keyword evidence="3" id="KW-0229">DNA integration</keyword>
<dbReference type="PANTHER" id="PTHR30349">
    <property type="entry name" value="PHAGE INTEGRASE-RELATED"/>
    <property type="match status" value="1"/>
</dbReference>
<dbReference type="InterPro" id="IPR010998">
    <property type="entry name" value="Integrase_recombinase_N"/>
</dbReference>
<evidence type="ECO:0000256" key="4">
    <source>
        <dbReference type="ARBA" id="ARBA00023125"/>
    </source>
</evidence>
<dbReference type="PROSITE" id="PS51898">
    <property type="entry name" value="TYR_RECOMBINASE"/>
    <property type="match status" value="1"/>
</dbReference>
<dbReference type="EMBL" id="CP042244">
    <property type="protein sequence ID" value="QEK13743.1"/>
    <property type="molecule type" value="Genomic_DNA"/>
</dbReference>
<evidence type="ECO:0000256" key="6">
    <source>
        <dbReference type="PROSITE-ProRule" id="PRU01248"/>
    </source>
</evidence>
<name>A0A5C0SH22_CRATE</name>
<keyword evidence="10" id="KW-1185">Reference proteome</keyword>
<dbReference type="InterPro" id="IPR028259">
    <property type="entry name" value="AP2-like_int_N"/>
</dbReference>
<keyword evidence="9" id="KW-0614">Plasmid</keyword>
<dbReference type="InterPro" id="IPR011010">
    <property type="entry name" value="DNA_brk_join_enz"/>
</dbReference>
<dbReference type="InterPro" id="IPR013762">
    <property type="entry name" value="Integrase-like_cat_sf"/>
</dbReference>
<dbReference type="Proteomes" id="UP000324646">
    <property type="component" value="Plasmid pCT01"/>
</dbReference>
<evidence type="ECO:0000313" key="10">
    <source>
        <dbReference type="Proteomes" id="UP000324646"/>
    </source>
</evidence>
<evidence type="ECO:0000259" key="8">
    <source>
        <dbReference type="PROSITE" id="PS51900"/>
    </source>
</evidence>
<dbReference type="GO" id="GO:0006310">
    <property type="term" value="P:DNA recombination"/>
    <property type="evidence" value="ECO:0007669"/>
    <property type="project" value="UniProtKB-KW"/>
</dbReference>
<proteinExistence type="inferred from homology"/>
<protein>
    <submittedName>
        <fullName evidence="9">Site-specific integrase</fullName>
    </submittedName>
</protein>
<dbReference type="OrthoDB" id="9785687at2"/>
<accession>A0A5C0SH22</accession>